<organism evidence="2 3">
    <name type="scientific">Macrostomum lignano</name>
    <dbReference type="NCBI Taxonomy" id="282301"/>
    <lineage>
        <taxon>Eukaryota</taxon>
        <taxon>Metazoa</taxon>
        <taxon>Spiralia</taxon>
        <taxon>Lophotrochozoa</taxon>
        <taxon>Platyhelminthes</taxon>
        <taxon>Rhabditophora</taxon>
        <taxon>Macrostomorpha</taxon>
        <taxon>Macrostomida</taxon>
        <taxon>Macrostomidae</taxon>
        <taxon>Macrostomum</taxon>
    </lineage>
</organism>
<dbReference type="InterPro" id="IPR041698">
    <property type="entry name" value="Methyltransf_25"/>
</dbReference>
<dbReference type="Proteomes" id="UP000215902">
    <property type="component" value="Unassembled WGS sequence"/>
</dbReference>
<gene>
    <name evidence="2" type="ORF">BOX15_Mlig030595g1</name>
</gene>
<dbReference type="Pfam" id="PF13649">
    <property type="entry name" value="Methyltransf_25"/>
    <property type="match status" value="1"/>
</dbReference>
<evidence type="ECO:0000259" key="1">
    <source>
        <dbReference type="Pfam" id="PF13649"/>
    </source>
</evidence>
<comment type="caution">
    <text evidence="2">The sequence shown here is derived from an EMBL/GenBank/DDBJ whole genome shotgun (WGS) entry which is preliminary data.</text>
</comment>
<dbReference type="CDD" id="cd02440">
    <property type="entry name" value="AdoMet_MTases"/>
    <property type="match status" value="1"/>
</dbReference>
<accession>A0A267F2D2</accession>
<dbReference type="InterPro" id="IPR029063">
    <property type="entry name" value="SAM-dependent_MTases_sf"/>
</dbReference>
<dbReference type="EMBL" id="NIVC01001443">
    <property type="protein sequence ID" value="PAA67915.1"/>
    <property type="molecule type" value="Genomic_DNA"/>
</dbReference>
<evidence type="ECO:0000313" key="2">
    <source>
        <dbReference type="EMBL" id="PAA67915.1"/>
    </source>
</evidence>
<sequence length="228" mass="24341">MRGPLSLPLPRRLRQLVLANFACPGNRTGHLARLAFRLASHEQQHASRLCAEACIDLLPAATPASPATCLEVGFGAGHALAELRRLRPVGELRLLGVDASSLALKLATAQLGGEPDNAKLFHCQADDLLPVATGSCNLVAQVNCFGVLPRAQLAGACREAYRVLRPDGRLVAVADCWLTSRLVAELGRPDLLDSLAALEAAGFSKLKHSRRQCCLTGRPLHLVTAEVR</sequence>
<dbReference type="Gene3D" id="3.40.50.150">
    <property type="entry name" value="Vaccinia Virus protein VP39"/>
    <property type="match status" value="1"/>
</dbReference>
<evidence type="ECO:0000313" key="3">
    <source>
        <dbReference type="Proteomes" id="UP000215902"/>
    </source>
</evidence>
<dbReference type="OrthoDB" id="66144at2759"/>
<name>A0A267F2D2_9PLAT</name>
<keyword evidence="3" id="KW-1185">Reference proteome</keyword>
<proteinExistence type="predicted"/>
<protein>
    <recommendedName>
        <fullName evidence="1">Methyltransferase domain-containing protein</fullName>
    </recommendedName>
</protein>
<reference evidence="2 3" key="1">
    <citation type="submission" date="2017-06" db="EMBL/GenBank/DDBJ databases">
        <title>A platform for efficient transgenesis in Macrostomum lignano, a flatworm model organism for stem cell research.</title>
        <authorList>
            <person name="Berezikov E."/>
        </authorList>
    </citation>
    <scope>NUCLEOTIDE SEQUENCE [LARGE SCALE GENOMIC DNA]</scope>
    <source>
        <strain evidence="2">DV1</strain>
        <tissue evidence="2">Whole organism</tissue>
    </source>
</reference>
<dbReference type="AlphaFoldDB" id="A0A267F2D2"/>
<feature type="domain" description="Methyltransferase" evidence="1">
    <location>
        <begin position="70"/>
        <end position="168"/>
    </location>
</feature>
<dbReference type="SUPFAM" id="SSF53335">
    <property type="entry name" value="S-adenosyl-L-methionine-dependent methyltransferases"/>
    <property type="match status" value="1"/>
</dbReference>